<protein>
    <submittedName>
        <fullName evidence="1">Uncharacterized protein</fullName>
    </submittedName>
</protein>
<reference evidence="1 2" key="1">
    <citation type="submission" date="2020-04" db="EMBL/GenBank/DDBJ databases">
        <authorList>
            <person name="Alioto T."/>
            <person name="Alioto T."/>
            <person name="Gomez Garrido J."/>
        </authorList>
    </citation>
    <scope>NUCLEOTIDE SEQUENCE [LARGE SCALE GENOMIC DNA]</scope>
</reference>
<keyword evidence="2" id="KW-1185">Reference proteome</keyword>
<sequence>MDFQSAMETFAEAWVAANTKPPLPHQPQPVSLAHQQEQQVGRVPASTPDTRFRDDTCHNFRSKSEVLQIRSYIV</sequence>
<comment type="caution">
    <text evidence="1">The sequence shown here is derived from an EMBL/GenBank/DDBJ whole genome shotgun (WGS) entry which is preliminary data.</text>
</comment>
<proteinExistence type="predicted"/>
<organism evidence="1 2">
    <name type="scientific">Cloeon dipterum</name>
    <dbReference type="NCBI Taxonomy" id="197152"/>
    <lineage>
        <taxon>Eukaryota</taxon>
        <taxon>Metazoa</taxon>
        <taxon>Ecdysozoa</taxon>
        <taxon>Arthropoda</taxon>
        <taxon>Hexapoda</taxon>
        <taxon>Insecta</taxon>
        <taxon>Pterygota</taxon>
        <taxon>Palaeoptera</taxon>
        <taxon>Ephemeroptera</taxon>
        <taxon>Pisciforma</taxon>
        <taxon>Baetidae</taxon>
        <taxon>Cloeon</taxon>
    </lineage>
</organism>
<accession>A0A8S1E3L6</accession>
<dbReference type="EMBL" id="CADEPI010000585">
    <property type="protein sequence ID" value="CAB3387503.1"/>
    <property type="molecule type" value="Genomic_DNA"/>
</dbReference>
<evidence type="ECO:0000313" key="1">
    <source>
        <dbReference type="EMBL" id="CAB3387503.1"/>
    </source>
</evidence>
<evidence type="ECO:0000313" key="2">
    <source>
        <dbReference type="Proteomes" id="UP000494165"/>
    </source>
</evidence>
<gene>
    <name evidence="1" type="ORF">CLODIP_2_CD04267</name>
</gene>
<dbReference type="OrthoDB" id="6770956at2759"/>
<name>A0A8S1E3L6_9INSE</name>
<dbReference type="Proteomes" id="UP000494165">
    <property type="component" value="Unassembled WGS sequence"/>
</dbReference>
<dbReference type="AlphaFoldDB" id="A0A8S1E3L6"/>